<protein>
    <submittedName>
        <fullName evidence="1">Cytochrome p450 family 4</fullName>
    </submittedName>
</protein>
<evidence type="ECO:0000313" key="1">
    <source>
        <dbReference type="EMBL" id="KAI4464331.1"/>
    </source>
</evidence>
<reference evidence="1" key="1">
    <citation type="submission" date="2022-04" db="EMBL/GenBank/DDBJ databases">
        <title>Chromosome-scale genome assembly of Holotrichia oblita Faldermann.</title>
        <authorList>
            <person name="Rongchong L."/>
        </authorList>
    </citation>
    <scope>NUCLEOTIDE SEQUENCE</scope>
    <source>
        <strain evidence="1">81SQS9</strain>
    </source>
</reference>
<proteinExistence type="predicted"/>
<organism evidence="1 2">
    <name type="scientific">Holotrichia oblita</name>
    <name type="common">Chafer beetle</name>
    <dbReference type="NCBI Taxonomy" id="644536"/>
    <lineage>
        <taxon>Eukaryota</taxon>
        <taxon>Metazoa</taxon>
        <taxon>Ecdysozoa</taxon>
        <taxon>Arthropoda</taxon>
        <taxon>Hexapoda</taxon>
        <taxon>Insecta</taxon>
        <taxon>Pterygota</taxon>
        <taxon>Neoptera</taxon>
        <taxon>Endopterygota</taxon>
        <taxon>Coleoptera</taxon>
        <taxon>Polyphaga</taxon>
        <taxon>Scarabaeiformia</taxon>
        <taxon>Scarabaeidae</taxon>
        <taxon>Melolonthinae</taxon>
        <taxon>Holotrichia</taxon>
    </lineage>
</organism>
<name>A0ACB9TBW1_HOLOL</name>
<dbReference type="EMBL" id="CM043017">
    <property type="protein sequence ID" value="KAI4464331.1"/>
    <property type="molecule type" value="Genomic_DNA"/>
</dbReference>
<dbReference type="Proteomes" id="UP001056778">
    <property type="component" value="Chromosome 3"/>
</dbReference>
<comment type="caution">
    <text evidence="1">The sequence shown here is derived from an EMBL/GenBank/DDBJ whole genome shotgun (WGS) entry which is preliminary data.</text>
</comment>
<evidence type="ECO:0000313" key="2">
    <source>
        <dbReference type="Proteomes" id="UP001056778"/>
    </source>
</evidence>
<sequence length="723" mass="83907">MTSSVHLSKGQQYDLLHPWLGQGLLTGKGSRWNKHRKLIAPTFHLKILENFMQIIEEKSQILLNILDEKLDGNPHNIYQDITHCALDIICETTMGVNVNAMSDKDNEYIKAIYDISEIIAWKMLRPYIPEFVFNLLPKGRRFNKALDVLHGFSRNVISSRKKLLQSRSTGNFNDVDNLICSKKRLSLLDMLLEASKDGKILNDNDIREEVDTFMFEIMYYLVAVLVTVVLWYLISYYKWWKNVYFYLEKLPGDPRYPIIGTEYIFIGVPREELFNAVIANVDKYAPIFRTWNGSSPEVHLTKPEHLELIMNNSIHITKGQQYANLYPWLGEGLLTSSGSKWYQHRKLITPAFHFKILENFMNVFVEKAEMLLCILDGKADGNVHNIYPDITHCALDIICQTAMGVNVNAMLNKDNEYIKSVYEVSAVFLWRAVRPYVPEFFFNHLLPVGRKFKEDLKVLHRFSNRVIADRRRLLIKGKEQNGCLGNLKEEDIKGMKKRLSFLDLLIEASEGGKVLSDTDIREEVDTFIFEGHDTTTASMCWTLFLLGNHPDIQERAFDEIKNVLHDKQTPTSITELHELKYLECIIKESLRLYPSVPFITRHIKQEIQLDEYRIPADVQAILHIYGVHRNPDHYFNPDQFDPDRFLPKNSINRHPYAYIPFSAGPRNCIGQKFAMYEEKTILASIINRYKVRAVETVQSVKISTDIILRPANGVLVKLEKRKI</sequence>
<accession>A0ACB9TBW1</accession>
<keyword evidence="2" id="KW-1185">Reference proteome</keyword>
<gene>
    <name evidence="1" type="ORF">MML48_3g00004649</name>
</gene>